<dbReference type="KEGG" id="mei:Msip34_2573"/>
<comment type="subunit">
    <text evidence="2">Homodimer. Interacts with LigD.</text>
</comment>
<dbReference type="GO" id="GO:0003690">
    <property type="term" value="F:double-stranded DNA binding"/>
    <property type="evidence" value="ECO:0007669"/>
    <property type="project" value="UniProtKB-UniRule"/>
</dbReference>
<evidence type="ECO:0000256" key="1">
    <source>
        <dbReference type="ARBA" id="ARBA00023125"/>
    </source>
</evidence>
<dbReference type="SUPFAM" id="SSF100939">
    <property type="entry name" value="SPOC domain-like"/>
    <property type="match status" value="1"/>
</dbReference>
<feature type="domain" description="Ku" evidence="4">
    <location>
        <begin position="53"/>
        <end position="181"/>
    </location>
</feature>
<reference evidence="6" key="1">
    <citation type="submission" date="2009-07" db="EMBL/GenBank/DDBJ databases">
        <title>Complete sequence of chromosome of Methylovorus sp. SIP3-4.</title>
        <authorList>
            <person name="Lucas S."/>
            <person name="Copeland A."/>
            <person name="Lapidus A."/>
            <person name="Glavina del Rio T."/>
            <person name="Tice H."/>
            <person name="Bruce D."/>
            <person name="Goodwin L."/>
            <person name="Pitluck S."/>
            <person name="Clum A."/>
            <person name="Larimer F."/>
            <person name="Land M."/>
            <person name="Hauser L."/>
            <person name="Kyrpides N."/>
            <person name="Mikhailova N."/>
            <person name="Kayluzhnaya M."/>
            <person name="Chistoserdova L."/>
        </authorList>
    </citation>
    <scope>NUCLEOTIDE SEQUENCE [LARGE SCALE GENOMIC DNA]</scope>
    <source>
        <strain evidence="6">SIP3-4</strain>
    </source>
</reference>
<comment type="similarity">
    <text evidence="2">Belongs to the prokaryotic Ku family.</text>
</comment>
<dbReference type="Pfam" id="PF02735">
    <property type="entry name" value="Ku"/>
    <property type="match status" value="1"/>
</dbReference>
<keyword evidence="2" id="KW-0227">DNA damage</keyword>
<dbReference type="CDD" id="cd00789">
    <property type="entry name" value="KU_like"/>
    <property type="match status" value="1"/>
</dbReference>
<dbReference type="HOGENOM" id="CLU_048975_2_0_4"/>
<evidence type="ECO:0000256" key="2">
    <source>
        <dbReference type="HAMAP-Rule" id="MF_01875"/>
    </source>
</evidence>
<reference evidence="5 6" key="2">
    <citation type="journal article" date="2011" name="J. Bacteriol.">
        <title>Genomes of three methylotrophs from a single niche uncover genetic and metabolic divergence of Methylophilaceae.</title>
        <authorList>
            <person name="Lapidus A."/>
            <person name="Clum A."/>
            <person name="Labutti K."/>
            <person name="Kaluzhnaya M.G."/>
            <person name="Lim S."/>
            <person name="Beck D.A."/>
            <person name="Glavina Del Rio T."/>
            <person name="Nolan M."/>
            <person name="Mavromatis K."/>
            <person name="Huntemann M."/>
            <person name="Lucas S."/>
            <person name="Lidstrom M.E."/>
            <person name="Ivanova N."/>
            <person name="Chistoserdova L."/>
        </authorList>
    </citation>
    <scope>NUCLEOTIDE SEQUENCE [LARGE SCALE GENOMIC DNA]</scope>
    <source>
        <strain evidence="5 6">SIP3-4</strain>
    </source>
</reference>
<keyword evidence="2" id="KW-0234">DNA repair</keyword>
<dbReference type="HAMAP" id="MF_01875">
    <property type="entry name" value="Prokaryotic_Ku"/>
    <property type="match status" value="1"/>
</dbReference>
<keyword evidence="6" id="KW-1185">Reference proteome</keyword>
<dbReference type="NCBIfam" id="TIGR02772">
    <property type="entry name" value="Ku_bact"/>
    <property type="match status" value="1"/>
</dbReference>
<dbReference type="OrthoDB" id="9795084at2"/>
<comment type="function">
    <text evidence="2">With LigD forms a non-homologous end joining (NHEJ) DNA repair enzyme, which repairs dsDNA breaks with reduced fidelity. Binds linear dsDNA with 5'- and 3'- overhangs but not closed circular dsDNA nor ssDNA. Recruits and stimulates the ligase activity of LigD.</text>
</comment>
<feature type="region of interest" description="Disordered" evidence="3">
    <location>
        <begin position="263"/>
        <end position="293"/>
    </location>
</feature>
<dbReference type="InterPro" id="IPR016194">
    <property type="entry name" value="SPOC-like_C_dom_sf"/>
</dbReference>
<dbReference type="Proteomes" id="UP000002743">
    <property type="component" value="Chromosome"/>
</dbReference>
<proteinExistence type="inferred from homology"/>
<dbReference type="eggNOG" id="COG1273">
    <property type="taxonomic scope" value="Bacteria"/>
</dbReference>
<feature type="compositionally biased region" description="Basic and acidic residues" evidence="3">
    <location>
        <begin position="277"/>
        <end position="286"/>
    </location>
</feature>
<evidence type="ECO:0000256" key="3">
    <source>
        <dbReference type="SAM" id="MobiDB-lite"/>
    </source>
</evidence>
<gene>
    <name evidence="2" type="primary">ku</name>
    <name evidence="5" type="ordered locus">Msip34_2573</name>
</gene>
<dbReference type="AlphaFoldDB" id="C6XB40"/>
<keyword evidence="2" id="KW-0233">DNA recombination</keyword>
<dbReference type="InterPro" id="IPR006164">
    <property type="entry name" value="DNA_bd_Ku70/Ku80"/>
</dbReference>
<protein>
    <recommendedName>
        <fullName evidence="2">Non-homologous end joining protein Ku</fullName>
    </recommendedName>
</protein>
<sequence>MPRALWKGAISFGLVHIPVELYPSHNAPGIDLDMLDRRDFSPVGYKRYNKTTGKEIHTEDIVKGYQYEKGEYVVLTDAEIRQANKEATQAIDIQAFVKVDEISPLYFEQPYYLKPAKGGEKVYALLRETLRTTDRIGIAQIVMRTKQHLAALMVVDQVIVLNMLRYAEDIRPPEELGLPGEDAPKVRVSDKEIKMAHALVEDMTEPWDPEQFHDRFREDIMALVKKKIRNKQTHALMEPEDETPADTSTSNIVDLMALLKESIGRRMKPAKESSGNKAEKAEEPPARHKATRR</sequence>
<name>C6XB40_METGS</name>
<keyword evidence="1 2" id="KW-0238">DNA-binding</keyword>
<dbReference type="SMART" id="SM00559">
    <property type="entry name" value="Ku78"/>
    <property type="match status" value="1"/>
</dbReference>
<dbReference type="PIRSF" id="PIRSF006493">
    <property type="entry name" value="Prok_Ku"/>
    <property type="match status" value="1"/>
</dbReference>
<evidence type="ECO:0000259" key="4">
    <source>
        <dbReference type="SMART" id="SM00559"/>
    </source>
</evidence>
<accession>C6XB40</accession>
<evidence type="ECO:0000313" key="6">
    <source>
        <dbReference type="Proteomes" id="UP000002743"/>
    </source>
</evidence>
<organism evidence="5 6">
    <name type="scientific">Methylovorus glucosotrophus (strain SIP3-4)</name>
    <dbReference type="NCBI Taxonomy" id="582744"/>
    <lineage>
        <taxon>Bacteria</taxon>
        <taxon>Pseudomonadati</taxon>
        <taxon>Pseudomonadota</taxon>
        <taxon>Betaproteobacteria</taxon>
        <taxon>Nitrosomonadales</taxon>
        <taxon>Methylophilaceae</taxon>
        <taxon>Methylovorus</taxon>
    </lineage>
</organism>
<dbReference type="PANTHER" id="PTHR41251">
    <property type="entry name" value="NON-HOMOLOGOUS END JOINING PROTEIN KU"/>
    <property type="match status" value="1"/>
</dbReference>
<dbReference type="Gene3D" id="2.40.290.10">
    <property type="match status" value="1"/>
</dbReference>
<dbReference type="GO" id="GO:0006310">
    <property type="term" value="P:DNA recombination"/>
    <property type="evidence" value="ECO:0007669"/>
    <property type="project" value="UniProtKB-KW"/>
</dbReference>
<dbReference type="EMBL" id="CP001674">
    <property type="protein sequence ID" value="ACT51810.1"/>
    <property type="molecule type" value="Genomic_DNA"/>
</dbReference>
<evidence type="ECO:0000313" key="5">
    <source>
        <dbReference type="EMBL" id="ACT51810.1"/>
    </source>
</evidence>
<dbReference type="PANTHER" id="PTHR41251:SF1">
    <property type="entry name" value="NON-HOMOLOGOUS END JOINING PROTEIN KU"/>
    <property type="match status" value="1"/>
</dbReference>
<dbReference type="STRING" id="582744.Msip34_2573"/>
<dbReference type="GO" id="GO:0006303">
    <property type="term" value="P:double-strand break repair via nonhomologous end joining"/>
    <property type="evidence" value="ECO:0007669"/>
    <property type="project" value="UniProtKB-UniRule"/>
</dbReference>
<dbReference type="RefSeq" id="WP_015831052.1">
    <property type="nucleotide sequence ID" value="NC_012969.1"/>
</dbReference>
<dbReference type="InterPro" id="IPR009187">
    <property type="entry name" value="Prok_Ku"/>
</dbReference>